<comment type="caution">
    <text evidence="1">The sequence shown here is derived from an EMBL/GenBank/DDBJ whole genome shotgun (WGS) entry which is preliminary data.</text>
</comment>
<evidence type="ECO:0000313" key="2">
    <source>
        <dbReference type="Proteomes" id="UP000724584"/>
    </source>
</evidence>
<sequence>MSSRWVCLSLMIVLVLMLICCLMFRLNSYHSLLQPSISIMFRHFFSFDSAPTLCFVSALHLTMGINVPSTYPLTYLLDLVK</sequence>
<name>A0ACB7PQH5_9PEZI</name>
<accession>A0ACB7PQH5</accession>
<protein>
    <submittedName>
        <fullName evidence="1">Uncharacterized protein</fullName>
    </submittedName>
</protein>
<keyword evidence="2" id="KW-1185">Reference proteome</keyword>
<evidence type="ECO:0000313" key="1">
    <source>
        <dbReference type="EMBL" id="KAH6651120.1"/>
    </source>
</evidence>
<dbReference type="Proteomes" id="UP000724584">
    <property type="component" value="Unassembled WGS sequence"/>
</dbReference>
<reference evidence="1 2" key="1">
    <citation type="journal article" date="2021" name="Nat. Commun.">
        <title>Genetic determinants of endophytism in the Arabidopsis root mycobiome.</title>
        <authorList>
            <person name="Mesny F."/>
            <person name="Miyauchi S."/>
            <person name="Thiergart T."/>
            <person name="Pickel B."/>
            <person name="Atanasova L."/>
            <person name="Karlsson M."/>
            <person name="Huettel B."/>
            <person name="Barry K.W."/>
            <person name="Haridas S."/>
            <person name="Chen C."/>
            <person name="Bauer D."/>
            <person name="Andreopoulos W."/>
            <person name="Pangilinan J."/>
            <person name="LaButti K."/>
            <person name="Riley R."/>
            <person name="Lipzen A."/>
            <person name="Clum A."/>
            <person name="Drula E."/>
            <person name="Henrissat B."/>
            <person name="Kohler A."/>
            <person name="Grigoriev I.V."/>
            <person name="Martin F.M."/>
            <person name="Hacquard S."/>
        </authorList>
    </citation>
    <scope>NUCLEOTIDE SEQUENCE [LARGE SCALE GENOMIC DNA]</scope>
    <source>
        <strain evidence="1 2">MPI-SDFR-AT-0079</strain>
    </source>
</reference>
<proteinExistence type="predicted"/>
<dbReference type="EMBL" id="JAGIZQ010000001">
    <property type="protein sequence ID" value="KAH6651120.1"/>
    <property type="molecule type" value="Genomic_DNA"/>
</dbReference>
<gene>
    <name evidence="1" type="ORF">F5144DRAFT_558514</name>
</gene>
<organism evidence="1 2">
    <name type="scientific">Chaetomium tenue</name>
    <dbReference type="NCBI Taxonomy" id="1854479"/>
    <lineage>
        <taxon>Eukaryota</taxon>
        <taxon>Fungi</taxon>
        <taxon>Dikarya</taxon>
        <taxon>Ascomycota</taxon>
        <taxon>Pezizomycotina</taxon>
        <taxon>Sordariomycetes</taxon>
        <taxon>Sordariomycetidae</taxon>
        <taxon>Sordariales</taxon>
        <taxon>Chaetomiaceae</taxon>
        <taxon>Chaetomium</taxon>
    </lineage>
</organism>